<name>A0A4S4DNT5_CAMSN</name>
<evidence type="ECO:0000256" key="3">
    <source>
        <dbReference type="SAM" id="SignalP"/>
    </source>
</evidence>
<reference evidence="5 6" key="1">
    <citation type="journal article" date="2018" name="Proc. Natl. Acad. Sci. U.S.A.">
        <title>Draft genome sequence of Camellia sinensis var. sinensis provides insights into the evolution of the tea genome and tea quality.</title>
        <authorList>
            <person name="Wei C."/>
            <person name="Yang H."/>
            <person name="Wang S."/>
            <person name="Zhao J."/>
            <person name="Liu C."/>
            <person name="Gao L."/>
            <person name="Xia E."/>
            <person name="Lu Y."/>
            <person name="Tai Y."/>
            <person name="She G."/>
            <person name="Sun J."/>
            <person name="Cao H."/>
            <person name="Tong W."/>
            <person name="Gao Q."/>
            <person name="Li Y."/>
            <person name="Deng W."/>
            <person name="Jiang X."/>
            <person name="Wang W."/>
            <person name="Chen Q."/>
            <person name="Zhang S."/>
            <person name="Li H."/>
            <person name="Wu J."/>
            <person name="Wang P."/>
            <person name="Li P."/>
            <person name="Shi C."/>
            <person name="Zheng F."/>
            <person name="Jian J."/>
            <person name="Huang B."/>
            <person name="Shan D."/>
            <person name="Shi M."/>
            <person name="Fang C."/>
            <person name="Yue Y."/>
            <person name="Li F."/>
            <person name="Li D."/>
            <person name="Wei S."/>
            <person name="Han B."/>
            <person name="Jiang C."/>
            <person name="Yin Y."/>
            <person name="Xia T."/>
            <person name="Zhang Z."/>
            <person name="Bennetzen J.L."/>
            <person name="Zhao S."/>
            <person name="Wan X."/>
        </authorList>
    </citation>
    <scope>NUCLEOTIDE SEQUENCE [LARGE SCALE GENOMIC DNA]</scope>
    <source>
        <strain evidence="6">cv. Shuchazao</strain>
        <tissue evidence="5">Leaf</tissue>
    </source>
</reference>
<dbReference type="CDD" id="cd23509">
    <property type="entry name" value="Gnk2-like"/>
    <property type="match status" value="1"/>
</dbReference>
<dbReference type="EMBL" id="SDRB02010721">
    <property type="protein sequence ID" value="THG04693.1"/>
    <property type="molecule type" value="Genomic_DNA"/>
</dbReference>
<dbReference type="Gene3D" id="3.30.430.20">
    <property type="entry name" value="Gnk2 domain, C-X8-C-X2-C motif"/>
    <property type="match status" value="1"/>
</dbReference>
<dbReference type="InterPro" id="IPR002902">
    <property type="entry name" value="GNK2"/>
</dbReference>
<dbReference type="FunFam" id="3.30.430.20:FF:000003">
    <property type="entry name" value="Cysteine-rich RLK (RECEPTOR-like protein kinase) 10"/>
    <property type="match status" value="1"/>
</dbReference>
<evidence type="ECO:0000259" key="4">
    <source>
        <dbReference type="PROSITE" id="PS51473"/>
    </source>
</evidence>
<accession>A0A4S4DNT5</accession>
<dbReference type="PROSITE" id="PS51473">
    <property type="entry name" value="GNK2"/>
    <property type="match status" value="1"/>
</dbReference>
<dbReference type="InterPro" id="IPR038408">
    <property type="entry name" value="GNK2_sf"/>
</dbReference>
<dbReference type="PANTHER" id="PTHR32099:SF105">
    <property type="entry name" value="CYSTEINE-RICH REPEAT SECRETORY PROTEIN 1"/>
    <property type="match status" value="1"/>
</dbReference>
<dbReference type="Proteomes" id="UP000306102">
    <property type="component" value="Unassembled WGS sequence"/>
</dbReference>
<proteinExistence type="predicted"/>
<evidence type="ECO:0000256" key="2">
    <source>
        <dbReference type="ARBA" id="ARBA00022737"/>
    </source>
</evidence>
<dbReference type="AlphaFoldDB" id="A0A4S4DNT5"/>
<sequence length="182" mass="20052">MMIPSFNIPISLFFLSFVFFLILSSTKVSSDSLLYVCPNTTTYNPNSTYQTNLKTLLSVLSSNSTTTTNGFSNFIAGLNPPDIAYGLFLCRGDVSTAACQACVSTATKVVQKRPNSKVATIWYEKCILRYSNRSIFCYADQTIALSLVNMQNVTEFNRFVEVLGSVMDDIVTRASSSSSDSR</sequence>
<dbReference type="Pfam" id="PF01657">
    <property type="entry name" value="Stress-antifung"/>
    <property type="match status" value="1"/>
</dbReference>
<evidence type="ECO:0000313" key="6">
    <source>
        <dbReference type="Proteomes" id="UP000306102"/>
    </source>
</evidence>
<feature type="chain" id="PRO_5020493255" description="Gnk2-homologous domain-containing protein" evidence="3">
    <location>
        <begin position="31"/>
        <end position="182"/>
    </location>
</feature>
<comment type="caution">
    <text evidence="5">The sequence shown here is derived from an EMBL/GenBank/DDBJ whole genome shotgun (WGS) entry which is preliminary data.</text>
</comment>
<keyword evidence="1 3" id="KW-0732">Signal</keyword>
<evidence type="ECO:0000256" key="1">
    <source>
        <dbReference type="ARBA" id="ARBA00022729"/>
    </source>
</evidence>
<feature type="domain" description="Gnk2-homologous" evidence="4">
    <location>
        <begin position="31"/>
        <end position="135"/>
    </location>
</feature>
<protein>
    <recommendedName>
        <fullName evidence="4">Gnk2-homologous domain-containing protein</fullName>
    </recommendedName>
</protein>
<keyword evidence="2" id="KW-0677">Repeat</keyword>
<evidence type="ECO:0000313" key="5">
    <source>
        <dbReference type="EMBL" id="THG04693.1"/>
    </source>
</evidence>
<organism evidence="5 6">
    <name type="scientific">Camellia sinensis var. sinensis</name>
    <name type="common">China tea</name>
    <dbReference type="NCBI Taxonomy" id="542762"/>
    <lineage>
        <taxon>Eukaryota</taxon>
        <taxon>Viridiplantae</taxon>
        <taxon>Streptophyta</taxon>
        <taxon>Embryophyta</taxon>
        <taxon>Tracheophyta</taxon>
        <taxon>Spermatophyta</taxon>
        <taxon>Magnoliopsida</taxon>
        <taxon>eudicotyledons</taxon>
        <taxon>Gunneridae</taxon>
        <taxon>Pentapetalae</taxon>
        <taxon>asterids</taxon>
        <taxon>Ericales</taxon>
        <taxon>Theaceae</taxon>
        <taxon>Camellia</taxon>
    </lineage>
</organism>
<dbReference type="PANTHER" id="PTHR32099">
    <property type="entry name" value="CYSTEINE-RICH REPEAT SECRETORY PROTEIN"/>
    <property type="match status" value="1"/>
</dbReference>
<keyword evidence="6" id="KW-1185">Reference proteome</keyword>
<feature type="signal peptide" evidence="3">
    <location>
        <begin position="1"/>
        <end position="30"/>
    </location>
</feature>
<gene>
    <name evidence="5" type="ORF">TEA_017759</name>
</gene>